<comment type="caution">
    <text evidence="3">The sequence shown here is derived from an EMBL/GenBank/DDBJ whole genome shotgun (WGS) entry which is preliminary data.</text>
</comment>
<dbReference type="Proteomes" id="UP000051445">
    <property type="component" value="Unassembled WGS sequence"/>
</dbReference>
<feature type="chain" id="PRO_5006408830" evidence="1">
    <location>
        <begin position="30"/>
        <end position="300"/>
    </location>
</feature>
<gene>
    <name evidence="3" type="ORF">FD27_GL000539</name>
</gene>
<dbReference type="GO" id="GO:0022857">
    <property type="term" value="F:transmembrane transporter activity"/>
    <property type="evidence" value="ECO:0007669"/>
    <property type="project" value="InterPro"/>
</dbReference>
<dbReference type="SUPFAM" id="SSF53850">
    <property type="entry name" value="Periplasmic binding protein-like II"/>
    <property type="match status" value="1"/>
</dbReference>
<dbReference type="Gene3D" id="3.40.190.120">
    <property type="entry name" value="Osmoprotection protein (prox), domain 2"/>
    <property type="match status" value="1"/>
</dbReference>
<name>A0A0R1P5P3_9LACO</name>
<feature type="signal peptide" evidence="1">
    <location>
        <begin position="1"/>
        <end position="29"/>
    </location>
</feature>
<dbReference type="PATRIC" id="fig|1423746.3.peg.548"/>
<keyword evidence="1" id="KW-0732">Signal</keyword>
<proteinExistence type="predicted"/>
<reference evidence="3 4" key="1">
    <citation type="journal article" date="2015" name="Genome Announc.">
        <title>Expanding the biotechnology potential of lactobacilli through comparative genomics of 213 strains and associated genera.</title>
        <authorList>
            <person name="Sun Z."/>
            <person name="Harris H.M."/>
            <person name="McCann A."/>
            <person name="Guo C."/>
            <person name="Argimon S."/>
            <person name="Zhang W."/>
            <person name="Yang X."/>
            <person name="Jeffery I.B."/>
            <person name="Cooney J.C."/>
            <person name="Kagawa T.F."/>
            <person name="Liu W."/>
            <person name="Song Y."/>
            <person name="Salvetti E."/>
            <person name="Wrobel A."/>
            <person name="Rasinkangas P."/>
            <person name="Parkhill J."/>
            <person name="Rea M.C."/>
            <person name="O'Sullivan O."/>
            <person name="Ritari J."/>
            <person name="Douillard F.P."/>
            <person name="Paul Ross R."/>
            <person name="Yang R."/>
            <person name="Briner A.E."/>
            <person name="Felis G.E."/>
            <person name="de Vos W.M."/>
            <person name="Barrangou R."/>
            <person name="Klaenhammer T.R."/>
            <person name="Caufield P.W."/>
            <person name="Cui Y."/>
            <person name="Zhang H."/>
            <person name="O'Toole P.W."/>
        </authorList>
    </citation>
    <scope>NUCLEOTIDE SEQUENCE [LARGE SCALE GENOMIC DNA]</scope>
    <source>
        <strain evidence="3 4">DSM 13145</strain>
    </source>
</reference>
<dbReference type="AlphaFoldDB" id="A0A0R1P5P3"/>
<evidence type="ECO:0000256" key="1">
    <source>
        <dbReference type="SAM" id="SignalP"/>
    </source>
</evidence>
<evidence type="ECO:0000313" key="3">
    <source>
        <dbReference type="EMBL" id="KRL27798.1"/>
    </source>
</evidence>
<sequence>MKFKKIMLASLLGVTTLLAGVIVPTVASAAATSKPIIVGSKNVSESKTVSEIYAIALEKAGYKVTRKPNISNNVIFKAAQKGQVDVYPEYTGTIVESYLKKDGQGKTSAQMAKMARDGIKKDGLTTFNYAPGDNRQGVGMPTKVAKKYHITNLSDLQKHAKQLRFASQGEFEKRADALPAMNKAYGKYNFKSLKDYDVNLLYKIMSQGKADVAPVSTTDGQLATSKFTLLKDNKKIWPPYNLVPVVNQKAAKRYPKMEKTLNKVDAKLTTKQLTSINKKMNVDGQNYKTVAQNWYNANMK</sequence>
<dbReference type="OrthoDB" id="9801163at2"/>
<dbReference type="RefSeq" id="WP_057749780.1">
    <property type="nucleotide sequence ID" value="NZ_AZER01000014.1"/>
</dbReference>
<dbReference type="Pfam" id="PF04069">
    <property type="entry name" value="OpuAC"/>
    <property type="match status" value="1"/>
</dbReference>
<keyword evidence="4" id="KW-1185">Reference proteome</keyword>
<dbReference type="EMBL" id="AZER01000014">
    <property type="protein sequence ID" value="KRL27798.1"/>
    <property type="molecule type" value="Genomic_DNA"/>
</dbReference>
<accession>A0A0R1P5P3</accession>
<evidence type="ECO:0000313" key="4">
    <source>
        <dbReference type="Proteomes" id="UP000051445"/>
    </source>
</evidence>
<organism evidence="3 4">
    <name type="scientific">Limosilactobacillus frumenti DSM 13145</name>
    <dbReference type="NCBI Taxonomy" id="1423746"/>
    <lineage>
        <taxon>Bacteria</taxon>
        <taxon>Bacillati</taxon>
        <taxon>Bacillota</taxon>
        <taxon>Bacilli</taxon>
        <taxon>Lactobacillales</taxon>
        <taxon>Lactobacillaceae</taxon>
        <taxon>Limosilactobacillus</taxon>
    </lineage>
</organism>
<dbReference type="GO" id="GO:0043190">
    <property type="term" value="C:ATP-binding cassette (ABC) transporter complex"/>
    <property type="evidence" value="ECO:0007669"/>
    <property type="project" value="InterPro"/>
</dbReference>
<dbReference type="Gene3D" id="3.40.190.10">
    <property type="entry name" value="Periplasmic binding protein-like II"/>
    <property type="match status" value="1"/>
</dbReference>
<evidence type="ECO:0000259" key="2">
    <source>
        <dbReference type="Pfam" id="PF04069"/>
    </source>
</evidence>
<feature type="domain" description="ABC-type glycine betaine transport system substrate-binding" evidence="2">
    <location>
        <begin position="34"/>
        <end position="296"/>
    </location>
</feature>
<dbReference type="STRING" id="1423746.FD27_GL000539"/>
<dbReference type="InterPro" id="IPR007210">
    <property type="entry name" value="ABC_Gly_betaine_transp_sub-bd"/>
</dbReference>
<protein>
    <submittedName>
        <fullName evidence="3">Glycine betaine choline abc transporter substrate bindingcomponent</fullName>
    </submittedName>
</protein>